<name>A0A151REI7_CAJCA</name>
<reference evidence="1" key="1">
    <citation type="journal article" date="2012" name="Nat. Biotechnol.">
        <title>Draft genome sequence of pigeonpea (Cajanus cajan), an orphan legume crop of resource-poor farmers.</title>
        <authorList>
            <person name="Varshney R.K."/>
            <person name="Chen W."/>
            <person name="Li Y."/>
            <person name="Bharti A.K."/>
            <person name="Saxena R.K."/>
            <person name="Schlueter J.A."/>
            <person name="Donoghue M.T."/>
            <person name="Azam S."/>
            <person name="Fan G."/>
            <person name="Whaley A.M."/>
            <person name="Farmer A.D."/>
            <person name="Sheridan J."/>
            <person name="Iwata A."/>
            <person name="Tuteja R."/>
            <person name="Penmetsa R.V."/>
            <person name="Wu W."/>
            <person name="Upadhyaya H.D."/>
            <person name="Yang S.P."/>
            <person name="Shah T."/>
            <person name="Saxena K.B."/>
            <person name="Michael T."/>
            <person name="McCombie W.R."/>
            <person name="Yang B."/>
            <person name="Zhang G."/>
            <person name="Yang H."/>
            <person name="Wang J."/>
            <person name="Spillane C."/>
            <person name="Cook D.R."/>
            <person name="May G.D."/>
            <person name="Xu X."/>
            <person name="Jackson S.A."/>
        </authorList>
    </citation>
    <scope>NUCLEOTIDE SEQUENCE [LARGE SCALE GENOMIC DNA]</scope>
</reference>
<proteinExistence type="predicted"/>
<accession>A0A151REI7</accession>
<sequence>MNERKWNQDLLSIFFGTEDIRDIFSIPLLNLHEHDTPSWKLSRKGSYSVKSAYYYVKESLISEKEITGKKGWLGILRFNDRICVPNDSEIKKIILGEAHKSKLSIHPRATKMYQDLKKNEDTGDATWELEEKIRKKLSLFILSNKNFEDKNFCK</sequence>
<gene>
    <name evidence="1" type="ORF">KK1_037733</name>
</gene>
<protein>
    <recommendedName>
        <fullName evidence="3">Integrase</fullName>
    </recommendedName>
</protein>
<organism evidence="1 2">
    <name type="scientific">Cajanus cajan</name>
    <name type="common">Pigeon pea</name>
    <name type="synonym">Cajanus indicus</name>
    <dbReference type="NCBI Taxonomy" id="3821"/>
    <lineage>
        <taxon>Eukaryota</taxon>
        <taxon>Viridiplantae</taxon>
        <taxon>Streptophyta</taxon>
        <taxon>Embryophyta</taxon>
        <taxon>Tracheophyta</taxon>
        <taxon>Spermatophyta</taxon>
        <taxon>Magnoliopsida</taxon>
        <taxon>eudicotyledons</taxon>
        <taxon>Gunneridae</taxon>
        <taxon>Pentapetalae</taxon>
        <taxon>rosids</taxon>
        <taxon>fabids</taxon>
        <taxon>Fabales</taxon>
        <taxon>Fabaceae</taxon>
        <taxon>Papilionoideae</taxon>
        <taxon>50 kb inversion clade</taxon>
        <taxon>NPAAA clade</taxon>
        <taxon>indigoferoid/millettioid clade</taxon>
        <taxon>Phaseoleae</taxon>
        <taxon>Cajanus</taxon>
    </lineage>
</organism>
<dbReference type="EMBL" id="KQ483806">
    <property type="protein sequence ID" value="KYP40907.1"/>
    <property type="molecule type" value="Genomic_DNA"/>
</dbReference>
<dbReference type="AlphaFoldDB" id="A0A151REI7"/>
<evidence type="ECO:0000313" key="1">
    <source>
        <dbReference type="EMBL" id="KYP40907.1"/>
    </source>
</evidence>
<dbReference type="Gramene" id="C.cajan_35202.t">
    <property type="protein sequence ID" value="C.cajan_35202.t"/>
    <property type="gene ID" value="C.cajan_35202"/>
</dbReference>
<keyword evidence="2" id="KW-1185">Reference proteome</keyword>
<dbReference type="Proteomes" id="UP000075243">
    <property type="component" value="Unassembled WGS sequence"/>
</dbReference>
<evidence type="ECO:0000313" key="2">
    <source>
        <dbReference type="Proteomes" id="UP000075243"/>
    </source>
</evidence>
<evidence type="ECO:0008006" key="3">
    <source>
        <dbReference type="Google" id="ProtNLM"/>
    </source>
</evidence>